<dbReference type="PANTHER" id="PTHR42830">
    <property type="entry name" value="OSMOTICALLY INDUCIBLE FAMILY PROTEIN"/>
    <property type="match status" value="1"/>
</dbReference>
<evidence type="ECO:0000313" key="2">
    <source>
        <dbReference type="EMBL" id="GIG71944.1"/>
    </source>
</evidence>
<dbReference type="Gene3D" id="3.30.300.20">
    <property type="match status" value="1"/>
</dbReference>
<name>A0A8J3PKA2_9ACTN</name>
<dbReference type="RefSeq" id="WP_168074964.1">
    <property type="nucleotide sequence ID" value="NZ_BAAAQJ010000008.1"/>
</dbReference>
<protein>
    <submittedName>
        <fullName evidence="2">Peroxiredoxin</fullName>
    </submittedName>
</protein>
<dbReference type="InterPro" id="IPR036102">
    <property type="entry name" value="OsmC/Ohrsf"/>
</dbReference>
<dbReference type="SUPFAM" id="SSF82784">
    <property type="entry name" value="OsmC-like"/>
    <property type="match status" value="1"/>
</dbReference>
<comment type="caution">
    <text evidence="2">The sequence shown here is derived from an EMBL/GenBank/DDBJ whole genome shotgun (WGS) entry which is preliminary data.</text>
</comment>
<dbReference type="InterPro" id="IPR015946">
    <property type="entry name" value="KH_dom-like_a/b"/>
</dbReference>
<evidence type="ECO:0000313" key="3">
    <source>
        <dbReference type="Proteomes" id="UP000653674"/>
    </source>
</evidence>
<dbReference type="AlphaFoldDB" id="A0A8J3PKA2"/>
<dbReference type="PANTHER" id="PTHR42830:SF2">
    <property type="entry name" value="OSMC_OHR FAMILY PROTEIN"/>
    <property type="match status" value="1"/>
</dbReference>
<evidence type="ECO:0000256" key="1">
    <source>
        <dbReference type="SAM" id="MobiDB-lite"/>
    </source>
</evidence>
<dbReference type="EMBL" id="BONU01000002">
    <property type="protein sequence ID" value="GIG71944.1"/>
    <property type="molecule type" value="Genomic_DNA"/>
</dbReference>
<keyword evidence="3" id="KW-1185">Reference proteome</keyword>
<dbReference type="Pfam" id="PF02566">
    <property type="entry name" value="OsmC"/>
    <property type="match status" value="1"/>
</dbReference>
<accession>A0A8J3PKA2</accession>
<dbReference type="InterPro" id="IPR003718">
    <property type="entry name" value="OsmC/Ohr_fam"/>
</dbReference>
<organism evidence="2 3">
    <name type="scientific">Planosporangium flavigriseum</name>
    <dbReference type="NCBI Taxonomy" id="373681"/>
    <lineage>
        <taxon>Bacteria</taxon>
        <taxon>Bacillati</taxon>
        <taxon>Actinomycetota</taxon>
        <taxon>Actinomycetes</taxon>
        <taxon>Micromonosporales</taxon>
        <taxon>Micromonosporaceae</taxon>
        <taxon>Planosporangium</taxon>
    </lineage>
</organism>
<feature type="region of interest" description="Disordered" evidence="1">
    <location>
        <begin position="19"/>
        <end position="50"/>
    </location>
</feature>
<dbReference type="InterPro" id="IPR052707">
    <property type="entry name" value="OsmC_Ohr_Peroxiredoxin"/>
</dbReference>
<reference evidence="2" key="1">
    <citation type="submission" date="2021-01" db="EMBL/GenBank/DDBJ databases">
        <title>Whole genome shotgun sequence of Planosporangium flavigriseum NBRC 105377.</title>
        <authorList>
            <person name="Komaki H."/>
            <person name="Tamura T."/>
        </authorList>
    </citation>
    <scope>NUCLEOTIDE SEQUENCE</scope>
    <source>
        <strain evidence="2">NBRC 105377</strain>
    </source>
</reference>
<proteinExistence type="predicted"/>
<gene>
    <name evidence="2" type="ORF">Pfl04_03480</name>
</gene>
<dbReference type="Proteomes" id="UP000653674">
    <property type="component" value="Unassembled WGS sequence"/>
</dbReference>
<sequence>MPKTHTYDLTLTWTGNQGTGTSSYRSYSRAHEVDAAGRPPLPGSSDPFFRGDADRWNPEQLLVAALSQCHMLAYLHLCAVAGIVVTEYVDNPRGIMAQTDDGGGHFTEVVLRPQVTVASPDMAERATALHADANKVCFIANSVNFPVRHEPVVLVESR</sequence>